<dbReference type="AlphaFoldDB" id="A0A4R0S1X0"/>
<evidence type="ECO:0000256" key="3">
    <source>
        <dbReference type="ARBA" id="ARBA00029631"/>
    </source>
</evidence>
<feature type="compositionally biased region" description="Low complexity" evidence="4">
    <location>
        <begin position="46"/>
        <end position="61"/>
    </location>
</feature>
<dbReference type="GO" id="GO:0000266">
    <property type="term" value="P:mitochondrial fission"/>
    <property type="evidence" value="ECO:0007669"/>
    <property type="project" value="TreeGrafter"/>
</dbReference>
<dbReference type="InterPro" id="IPR019560">
    <property type="entry name" value="Mitochondrial_18_kDa_protein"/>
</dbReference>
<keyword evidence="6" id="KW-1185">Reference proteome</keyword>
<dbReference type="Pfam" id="PF10558">
    <property type="entry name" value="MTP18"/>
    <property type="match status" value="1"/>
</dbReference>
<dbReference type="EMBL" id="RWJN01000007">
    <property type="protein sequence ID" value="TCD71368.1"/>
    <property type="molecule type" value="Genomic_DNA"/>
</dbReference>
<comment type="caution">
    <text evidence="5">The sequence shown here is derived from an EMBL/GenBank/DDBJ whole genome shotgun (WGS) entry which is preliminary data.</text>
</comment>
<protein>
    <recommendedName>
        <fullName evidence="2">Mitochondrial fission process protein 1</fullName>
    </recommendedName>
    <alternativeName>
        <fullName evidence="3">Mitochondrial 18 kDa protein</fullName>
    </alternativeName>
</protein>
<evidence type="ECO:0000313" key="5">
    <source>
        <dbReference type="EMBL" id="TCD71368.1"/>
    </source>
</evidence>
<dbReference type="GO" id="GO:0005739">
    <property type="term" value="C:mitochondrion"/>
    <property type="evidence" value="ECO:0007669"/>
    <property type="project" value="TreeGrafter"/>
</dbReference>
<dbReference type="PANTHER" id="PTHR11001:SF2">
    <property type="entry name" value="MITOCHONDRIAL FISSION PROCESS PROTEIN 1"/>
    <property type="match status" value="1"/>
</dbReference>
<name>A0A4R0S1X0_9APHY</name>
<feature type="region of interest" description="Disordered" evidence="4">
    <location>
        <begin position="1"/>
        <end position="69"/>
    </location>
</feature>
<accession>A0A4R0S1X0</accession>
<comment type="similarity">
    <text evidence="1">Belongs to the MTFP1 family.</text>
</comment>
<evidence type="ECO:0000313" key="6">
    <source>
        <dbReference type="Proteomes" id="UP000292702"/>
    </source>
</evidence>
<dbReference type="PANTHER" id="PTHR11001">
    <property type="entry name" value="MITOCHONDRIAL FISSION PROCESS PROTEIN 1"/>
    <property type="match status" value="1"/>
</dbReference>
<gene>
    <name evidence="5" type="ORF">EIP91_011139</name>
</gene>
<organism evidence="5 6">
    <name type="scientific">Steccherinum ochraceum</name>
    <dbReference type="NCBI Taxonomy" id="92696"/>
    <lineage>
        <taxon>Eukaryota</taxon>
        <taxon>Fungi</taxon>
        <taxon>Dikarya</taxon>
        <taxon>Basidiomycota</taxon>
        <taxon>Agaricomycotina</taxon>
        <taxon>Agaricomycetes</taxon>
        <taxon>Polyporales</taxon>
        <taxon>Steccherinaceae</taxon>
        <taxon>Steccherinum</taxon>
    </lineage>
</organism>
<sequence>MDSSKLGKASPEPPKFDSHKGQQTPSAADARTFNIGDAVPEQKRNSSVSFSPSTTMSASSSKPPVSVQATEEINTLADKDADSTDSDIRYMAYGARLRTALRAGQRYIAYTSDVGEAFRPVVPPAVVTAAYGISWLYLAGDVGYETYKAQRRGPTPEEARHFSETTRLGMIASKRAIFQSIASMALPAFTIHTAVKQAKKAFVNAKNPRVKSWGPTLTGLAIVPVLPFLFDKPVEHVTDFAFEWIEKKLMQIQDTKEAE</sequence>
<reference evidence="5 6" key="1">
    <citation type="submission" date="2018-11" db="EMBL/GenBank/DDBJ databases">
        <title>Genome assembly of Steccherinum ochraceum LE-BIN_3174, the white-rot fungus of the Steccherinaceae family (The Residual Polyporoid clade, Polyporales, Basidiomycota).</title>
        <authorList>
            <person name="Fedorova T.V."/>
            <person name="Glazunova O.A."/>
            <person name="Landesman E.O."/>
            <person name="Moiseenko K.V."/>
            <person name="Psurtseva N.V."/>
            <person name="Savinova O.S."/>
            <person name="Shakhova N.V."/>
            <person name="Tyazhelova T.V."/>
            <person name="Vasina D.V."/>
        </authorList>
    </citation>
    <scope>NUCLEOTIDE SEQUENCE [LARGE SCALE GENOMIC DNA]</scope>
    <source>
        <strain evidence="5 6">LE-BIN_3174</strain>
    </source>
</reference>
<evidence type="ECO:0000256" key="4">
    <source>
        <dbReference type="SAM" id="MobiDB-lite"/>
    </source>
</evidence>
<dbReference type="OrthoDB" id="424969at2759"/>
<proteinExistence type="inferred from homology"/>
<dbReference type="Proteomes" id="UP000292702">
    <property type="component" value="Unassembled WGS sequence"/>
</dbReference>
<evidence type="ECO:0000256" key="1">
    <source>
        <dbReference type="ARBA" id="ARBA00009224"/>
    </source>
</evidence>
<evidence type="ECO:0000256" key="2">
    <source>
        <dbReference type="ARBA" id="ARBA00017835"/>
    </source>
</evidence>